<organism evidence="2">
    <name type="scientific">Arundo donax</name>
    <name type="common">Giant reed</name>
    <name type="synonym">Donax arundinaceus</name>
    <dbReference type="NCBI Taxonomy" id="35708"/>
    <lineage>
        <taxon>Eukaryota</taxon>
        <taxon>Viridiplantae</taxon>
        <taxon>Streptophyta</taxon>
        <taxon>Embryophyta</taxon>
        <taxon>Tracheophyta</taxon>
        <taxon>Spermatophyta</taxon>
        <taxon>Magnoliopsida</taxon>
        <taxon>Liliopsida</taxon>
        <taxon>Poales</taxon>
        <taxon>Poaceae</taxon>
        <taxon>PACMAD clade</taxon>
        <taxon>Arundinoideae</taxon>
        <taxon>Arundineae</taxon>
        <taxon>Arundo</taxon>
    </lineage>
</organism>
<keyword evidence="1" id="KW-0472">Membrane</keyword>
<sequence length="73" mass="7987">MYLPNEMCGSMMGFSLSLAIAAIFFFPLQGAYHRNVANSTILGLASCGLLGAGGCIHMLRRWRKHTLQNARSL</sequence>
<keyword evidence="1" id="KW-1133">Transmembrane helix</keyword>
<reference evidence="2" key="1">
    <citation type="submission" date="2014-09" db="EMBL/GenBank/DDBJ databases">
        <authorList>
            <person name="Magalhaes I.L.F."/>
            <person name="Oliveira U."/>
            <person name="Santos F.R."/>
            <person name="Vidigal T.H.D.A."/>
            <person name="Brescovit A.D."/>
            <person name="Santos A.J."/>
        </authorList>
    </citation>
    <scope>NUCLEOTIDE SEQUENCE</scope>
    <source>
        <tissue evidence="2">Shoot tissue taken approximately 20 cm above the soil surface</tissue>
    </source>
</reference>
<reference evidence="2" key="2">
    <citation type="journal article" date="2015" name="Data Brief">
        <title>Shoot transcriptome of the giant reed, Arundo donax.</title>
        <authorList>
            <person name="Barrero R.A."/>
            <person name="Guerrero F.D."/>
            <person name="Moolhuijzen P."/>
            <person name="Goolsby J.A."/>
            <person name="Tidwell J."/>
            <person name="Bellgard S.E."/>
            <person name="Bellgard M.I."/>
        </authorList>
    </citation>
    <scope>NUCLEOTIDE SEQUENCE</scope>
    <source>
        <tissue evidence="2">Shoot tissue taken approximately 20 cm above the soil surface</tissue>
    </source>
</reference>
<protein>
    <submittedName>
        <fullName evidence="2">Uncharacterized protein</fullName>
    </submittedName>
</protein>
<feature type="transmembrane region" description="Helical" evidence="1">
    <location>
        <begin position="40"/>
        <end position="59"/>
    </location>
</feature>
<evidence type="ECO:0000256" key="1">
    <source>
        <dbReference type="SAM" id="Phobius"/>
    </source>
</evidence>
<proteinExistence type="predicted"/>
<name>A0A0A9FYF9_ARUDO</name>
<dbReference type="AlphaFoldDB" id="A0A0A9FYF9"/>
<evidence type="ECO:0000313" key="2">
    <source>
        <dbReference type="EMBL" id="JAE16234.1"/>
    </source>
</evidence>
<accession>A0A0A9FYF9</accession>
<keyword evidence="1" id="KW-0812">Transmembrane</keyword>
<dbReference type="EMBL" id="GBRH01181662">
    <property type="protein sequence ID" value="JAE16234.1"/>
    <property type="molecule type" value="Transcribed_RNA"/>
</dbReference>